<gene>
    <name evidence="1" type="ORF">ACJMK2_031089</name>
</gene>
<feature type="non-terminal residue" evidence="1">
    <location>
        <position position="272"/>
    </location>
</feature>
<proteinExistence type="predicted"/>
<dbReference type="SUPFAM" id="SSF53067">
    <property type="entry name" value="Actin-like ATPase domain"/>
    <property type="match status" value="1"/>
</dbReference>
<evidence type="ECO:0000313" key="2">
    <source>
        <dbReference type="Proteomes" id="UP001634394"/>
    </source>
</evidence>
<dbReference type="PANTHER" id="PTHR14187">
    <property type="entry name" value="ALPHA KINASE/ELONGATION FACTOR 2 KINASE"/>
    <property type="match status" value="1"/>
</dbReference>
<comment type="caution">
    <text evidence="1">The sequence shown here is derived from an EMBL/GenBank/DDBJ whole genome shotgun (WGS) entry which is preliminary data.</text>
</comment>
<reference evidence="1 2" key="1">
    <citation type="submission" date="2024-11" db="EMBL/GenBank/DDBJ databases">
        <title>Chromosome-level genome assembly of the freshwater bivalve Anodonta woodiana.</title>
        <authorList>
            <person name="Chen X."/>
        </authorList>
    </citation>
    <scope>NUCLEOTIDE SEQUENCE [LARGE SCALE GENOMIC DNA]</scope>
    <source>
        <strain evidence="1">MN2024</strain>
        <tissue evidence="1">Gills</tissue>
    </source>
</reference>
<feature type="non-terminal residue" evidence="1">
    <location>
        <position position="1"/>
    </location>
</feature>
<organism evidence="1 2">
    <name type="scientific">Sinanodonta woodiana</name>
    <name type="common">Chinese pond mussel</name>
    <name type="synonym">Anodonta woodiana</name>
    <dbReference type="NCBI Taxonomy" id="1069815"/>
    <lineage>
        <taxon>Eukaryota</taxon>
        <taxon>Metazoa</taxon>
        <taxon>Spiralia</taxon>
        <taxon>Lophotrochozoa</taxon>
        <taxon>Mollusca</taxon>
        <taxon>Bivalvia</taxon>
        <taxon>Autobranchia</taxon>
        <taxon>Heteroconchia</taxon>
        <taxon>Palaeoheterodonta</taxon>
        <taxon>Unionida</taxon>
        <taxon>Unionoidea</taxon>
        <taxon>Unionidae</taxon>
        <taxon>Unioninae</taxon>
        <taxon>Sinanodonta</taxon>
    </lineage>
</organism>
<sequence length="272" mass="30695">SQSVFTVHEKQPNGTIQDVSVASCGPWGSIKIDEEFAQLIIKIFGAITFKALYNNCRADYLDIIRDLDVKKRYISSDSNNRISIRIPRALERIYNENTGERVQDAVEQSPFRGKIQLSIDRMRFDAELFRSLFKNYISSITNHIENICEKAEVKGTSTFLMIGKLSECPLVQESVIQAFPKAKVVIPKETYLAVLKGAVILGHKIGLTCDYNFQLQEPTNKDHSAVATTFGDLHDEGEDALSSDFVEMNIQTQDKRNQGLKTQLKDQKTLKA</sequence>
<name>A0ABD3X1P9_SINWO</name>
<keyword evidence="2" id="KW-1185">Reference proteome</keyword>
<dbReference type="AlphaFoldDB" id="A0ABD3X1P9"/>
<accession>A0ABD3X1P9</accession>
<protein>
    <submittedName>
        <fullName evidence="1">Uncharacterized protein</fullName>
    </submittedName>
</protein>
<dbReference type="EMBL" id="JBJQND010000004">
    <property type="protein sequence ID" value="KAL3878758.1"/>
    <property type="molecule type" value="Genomic_DNA"/>
</dbReference>
<evidence type="ECO:0000313" key="1">
    <source>
        <dbReference type="EMBL" id="KAL3878758.1"/>
    </source>
</evidence>
<dbReference type="Proteomes" id="UP001634394">
    <property type="component" value="Unassembled WGS sequence"/>
</dbReference>
<dbReference type="InterPro" id="IPR043129">
    <property type="entry name" value="ATPase_NBD"/>
</dbReference>
<dbReference type="PANTHER" id="PTHR14187:SF5">
    <property type="entry name" value="HEAT SHOCK 70 KDA PROTEIN 12A"/>
    <property type="match status" value="1"/>
</dbReference>